<feature type="transmembrane region" description="Helical" evidence="1">
    <location>
        <begin position="7"/>
        <end position="25"/>
    </location>
</feature>
<keyword evidence="1" id="KW-1133">Transmembrane helix</keyword>
<comment type="caution">
    <text evidence="2">The sequence shown here is derived from an EMBL/GenBank/DDBJ whole genome shotgun (WGS) entry which is preliminary data.</text>
</comment>
<name>A0A844G8N1_9BACT</name>
<evidence type="ECO:0000313" key="2">
    <source>
        <dbReference type="EMBL" id="MST98778.1"/>
    </source>
</evidence>
<sequence>MKETLPTILWVNAVAILFVLAAASITDTLDVKLFGLDIAGAPSLLSIVSAVSLFLFLILNGILCFCRPRIGRYLFLGLNVW</sequence>
<gene>
    <name evidence="2" type="ORF">FYJ85_17205</name>
</gene>
<keyword evidence="1" id="KW-0472">Membrane</keyword>
<evidence type="ECO:0000256" key="1">
    <source>
        <dbReference type="SAM" id="Phobius"/>
    </source>
</evidence>
<dbReference type="Proteomes" id="UP000435649">
    <property type="component" value="Unassembled WGS sequence"/>
</dbReference>
<organism evidence="2 3">
    <name type="scientific">Victivallis lenta</name>
    <dbReference type="NCBI Taxonomy" id="2606640"/>
    <lineage>
        <taxon>Bacteria</taxon>
        <taxon>Pseudomonadati</taxon>
        <taxon>Lentisphaerota</taxon>
        <taxon>Lentisphaeria</taxon>
        <taxon>Victivallales</taxon>
        <taxon>Victivallaceae</taxon>
        <taxon>Victivallis</taxon>
    </lineage>
</organism>
<keyword evidence="1" id="KW-0812">Transmembrane</keyword>
<dbReference type="AlphaFoldDB" id="A0A844G8N1"/>
<dbReference type="EMBL" id="VUNS01000023">
    <property type="protein sequence ID" value="MST98778.1"/>
    <property type="molecule type" value="Genomic_DNA"/>
</dbReference>
<reference evidence="2 3" key="1">
    <citation type="submission" date="2019-08" db="EMBL/GenBank/DDBJ databases">
        <title>In-depth cultivation of the pig gut microbiome towards novel bacterial diversity and tailored functional studies.</title>
        <authorList>
            <person name="Wylensek D."/>
            <person name="Hitch T.C.A."/>
            <person name="Clavel T."/>
        </authorList>
    </citation>
    <scope>NUCLEOTIDE SEQUENCE [LARGE SCALE GENOMIC DNA]</scope>
    <source>
        <strain evidence="2 3">BBE-744-WT-12</strain>
    </source>
</reference>
<proteinExistence type="predicted"/>
<dbReference type="RefSeq" id="WP_154419768.1">
    <property type="nucleotide sequence ID" value="NZ_VUNS01000023.1"/>
</dbReference>
<protein>
    <submittedName>
        <fullName evidence="2">Uncharacterized protein</fullName>
    </submittedName>
</protein>
<feature type="transmembrane region" description="Helical" evidence="1">
    <location>
        <begin position="45"/>
        <end position="66"/>
    </location>
</feature>
<keyword evidence="3" id="KW-1185">Reference proteome</keyword>
<accession>A0A844G8N1</accession>
<evidence type="ECO:0000313" key="3">
    <source>
        <dbReference type="Proteomes" id="UP000435649"/>
    </source>
</evidence>